<evidence type="ECO:0000313" key="1">
    <source>
        <dbReference type="EMBL" id="ULT85348.1"/>
    </source>
</evidence>
<evidence type="ECO:0000313" key="2">
    <source>
        <dbReference type="Proteomes" id="UP000827892"/>
    </source>
</evidence>
<proteinExistence type="predicted"/>
<dbReference type="AlphaFoldDB" id="A0AAE9CWR1"/>
<dbReference type="Proteomes" id="UP000827892">
    <property type="component" value="Chromosome X"/>
</dbReference>
<reference evidence="1 2" key="1">
    <citation type="submission" date="2022-05" db="EMBL/GenBank/DDBJ databases">
        <title>Chromosome-level reference genomes for two strains of Caenorhabditis briggsae: an improved platform for comparative genomics.</title>
        <authorList>
            <person name="Stevens L."/>
            <person name="Andersen E.C."/>
        </authorList>
    </citation>
    <scope>NUCLEOTIDE SEQUENCE [LARGE SCALE GENOMIC DNA]</scope>
    <source>
        <strain evidence="1">QX1410_ONT</strain>
        <tissue evidence="1">Whole-organism</tissue>
    </source>
</reference>
<accession>A0AAE9CWR1</accession>
<name>A0AAE9CWR1_CAEBR</name>
<dbReference type="KEGG" id="cbr:CBG_10673"/>
<protein>
    <submittedName>
        <fullName evidence="1">Uncharacterized protein</fullName>
    </submittedName>
</protein>
<organism evidence="1 2">
    <name type="scientific">Caenorhabditis briggsae</name>
    <dbReference type="NCBI Taxonomy" id="6238"/>
    <lineage>
        <taxon>Eukaryota</taxon>
        <taxon>Metazoa</taxon>
        <taxon>Ecdysozoa</taxon>
        <taxon>Nematoda</taxon>
        <taxon>Chromadorea</taxon>
        <taxon>Rhabditida</taxon>
        <taxon>Rhabditina</taxon>
        <taxon>Rhabditomorpha</taxon>
        <taxon>Rhabditoidea</taxon>
        <taxon>Rhabditidae</taxon>
        <taxon>Peloderinae</taxon>
        <taxon>Caenorhabditis</taxon>
    </lineage>
</organism>
<gene>
    <name evidence="1" type="ORF">L3Y34_013869</name>
</gene>
<dbReference type="PANTHER" id="PTHR32525:SF0">
    <property type="entry name" value="DOMAIN OF UNKNOWN FUNCTION WSN DOMAIN-CONTAINING PROTEIN-RELATED"/>
    <property type="match status" value="1"/>
</dbReference>
<dbReference type="EMBL" id="CP090896">
    <property type="protein sequence ID" value="ULT85348.1"/>
    <property type="molecule type" value="Genomic_DNA"/>
</dbReference>
<dbReference type="PANTHER" id="PTHR32525">
    <property type="entry name" value="PROTEIN-TYROSINE-PHOSPHATASE"/>
    <property type="match status" value="1"/>
</dbReference>
<sequence length="104" mass="12110">MSKFRRILTYILDLGVNPKRQPLDEEDLKLAAYLIDLGESIDKGDFGIEMEQHLSNFEDDLQDLSWTPEDDKCHKIQMYPDVVHLPGKPNVCQNTTKLRHQLDK</sequence>